<dbReference type="CDD" id="cd00160">
    <property type="entry name" value="RhoGEF"/>
    <property type="match status" value="1"/>
</dbReference>
<organism evidence="4 5">
    <name type="scientific">Basidiobolus ranarum</name>
    <dbReference type="NCBI Taxonomy" id="34480"/>
    <lineage>
        <taxon>Eukaryota</taxon>
        <taxon>Fungi</taxon>
        <taxon>Fungi incertae sedis</taxon>
        <taxon>Zoopagomycota</taxon>
        <taxon>Entomophthoromycotina</taxon>
        <taxon>Basidiobolomycetes</taxon>
        <taxon>Basidiobolales</taxon>
        <taxon>Basidiobolaceae</taxon>
        <taxon>Basidiobolus</taxon>
    </lineage>
</organism>
<evidence type="ECO:0008006" key="6">
    <source>
        <dbReference type="Google" id="ProtNLM"/>
    </source>
</evidence>
<comment type="caution">
    <text evidence="4">The sequence shown here is derived from an EMBL/GenBank/DDBJ whole genome shotgun (WGS) entry which is preliminary data.</text>
</comment>
<accession>A0ABR2WRB2</accession>
<feature type="compositionally biased region" description="Polar residues" evidence="1">
    <location>
        <begin position="227"/>
        <end position="237"/>
    </location>
</feature>
<evidence type="ECO:0000256" key="1">
    <source>
        <dbReference type="SAM" id="MobiDB-lite"/>
    </source>
</evidence>
<protein>
    <recommendedName>
        <fullName evidence="6">DH domain-containing protein</fullName>
    </recommendedName>
</protein>
<dbReference type="InterPro" id="IPR035899">
    <property type="entry name" value="DBL_dom_sf"/>
</dbReference>
<feature type="region of interest" description="Disordered" evidence="1">
    <location>
        <begin position="921"/>
        <end position="952"/>
    </location>
</feature>
<dbReference type="SMART" id="SM00325">
    <property type="entry name" value="RhoGEF"/>
    <property type="match status" value="1"/>
</dbReference>
<dbReference type="InterPro" id="IPR001849">
    <property type="entry name" value="PH_domain"/>
</dbReference>
<name>A0ABR2WRB2_9FUNG</name>
<dbReference type="Gene3D" id="2.30.29.30">
    <property type="entry name" value="Pleckstrin-homology domain (PH domain)/Phosphotyrosine-binding domain (PTB)"/>
    <property type="match status" value="1"/>
</dbReference>
<feature type="region of interest" description="Disordered" evidence="1">
    <location>
        <begin position="156"/>
        <end position="178"/>
    </location>
</feature>
<dbReference type="SMART" id="SM00233">
    <property type="entry name" value="PH"/>
    <property type="match status" value="1"/>
</dbReference>
<dbReference type="PROSITE" id="PS50003">
    <property type="entry name" value="PH_DOMAIN"/>
    <property type="match status" value="1"/>
</dbReference>
<dbReference type="SUPFAM" id="SSF50729">
    <property type="entry name" value="PH domain-like"/>
    <property type="match status" value="1"/>
</dbReference>
<keyword evidence="5" id="KW-1185">Reference proteome</keyword>
<dbReference type="EMBL" id="JASJQH010000500">
    <property type="protein sequence ID" value="KAK9764068.1"/>
    <property type="molecule type" value="Genomic_DNA"/>
</dbReference>
<dbReference type="Pfam" id="PF00621">
    <property type="entry name" value="RhoGEF"/>
    <property type="match status" value="1"/>
</dbReference>
<dbReference type="PROSITE" id="PS50010">
    <property type="entry name" value="DH_2"/>
    <property type="match status" value="1"/>
</dbReference>
<dbReference type="Proteomes" id="UP001479436">
    <property type="component" value="Unassembled WGS sequence"/>
</dbReference>
<feature type="domain" description="PH" evidence="2">
    <location>
        <begin position="524"/>
        <end position="621"/>
    </location>
</feature>
<sequence length="952" mass="108067">MSTLAATVLDNTTKVVNYDERSPNSLTPTQLLTLLQQSEHVEEVFEKVKISNLEASENIEGFRNLSISIDSNFNEPSSPAQPSLDDTRLSPNEISQLTRAGTLKLLKDYLKIDLDTLPPTPSDNEQMSFDSDENYDGTLVKLLVKTAAAVEANRGSLRQYDPRNNSNRDRYSLSKSAQVNIDENTPLYTLLANSDMTYTNEGPKTRLSHQRIRSSTDASGLYRSETRSTVSGRSKNVSFKRASTLHSQKSRGEKSSSNTDKVQSKALFTEELTTEPIIMADDESGEHTGQPLNEKSALLWSLIFQELIETERQYVQVLRSLLHCFIARLEKLDWVSYDQKSDITRNIHELVHFQDTFLQSLEASYQMIKKSDWATSGTNPAHCFLILSKQFRVYIPYCSEHDSAQRALTELEKRADWVSFTEECAADIQRESKTTRLPIQSYLMEPIQRICRYPLLLEKLMESTQKDTLAFREVLSARNLIRRIAREINEKKRQKEGREKAKILRNRLECVPGLSLEFVHSLGSIVIAGALLVVNCQAQSQKVKYHGCVLFESYLLIIKAKKATSYEPKHWLPLHKIDIHDFNDDRNVWTISYLSKPILEFQATCEREKHLWFQTLSKLISKTKRARHQSVQPQVLEQSPSSLSLCFRKEQSELLNRSKSSSQFESTLMREPSSGLNNASRIQSLRTSIDIKLGDLFTQECIASRTLEHAAMMKLDNNQTKRSVSAGAIIKPRNKSNRRKTWGHSLVHSNSVSNSPEEEFDYTKPSNSLSNAKVDATKRPSIKINTSKPTTIDPTMALLSPGVPFTKNETEINLECQDELVEHEFSLSRMTATRSLKFRKIFWRGKINSEPNPKESIWKSNPAHLEASLSDDSLHLYKDNAGGRNRGNFFGRMSEKLKPKQRSVNSAPDLKHFMSISLESSTASTVPYSTAQSPYRSDIKSVGRADSQVLTP</sequence>
<gene>
    <name evidence="4" type="ORF">K7432_008747</name>
</gene>
<feature type="region of interest" description="Disordered" evidence="1">
    <location>
        <begin position="199"/>
        <end position="265"/>
    </location>
</feature>
<dbReference type="SUPFAM" id="SSF48065">
    <property type="entry name" value="DBL homology domain (DH-domain)"/>
    <property type="match status" value="1"/>
</dbReference>
<evidence type="ECO:0000313" key="4">
    <source>
        <dbReference type="EMBL" id="KAK9764068.1"/>
    </source>
</evidence>
<evidence type="ECO:0000313" key="5">
    <source>
        <dbReference type="Proteomes" id="UP001479436"/>
    </source>
</evidence>
<dbReference type="InterPro" id="IPR011993">
    <property type="entry name" value="PH-like_dom_sf"/>
</dbReference>
<reference evidence="4 5" key="1">
    <citation type="submission" date="2023-04" db="EMBL/GenBank/DDBJ databases">
        <title>Genome of Basidiobolus ranarum AG-B5.</title>
        <authorList>
            <person name="Stajich J.E."/>
            <person name="Carter-House D."/>
            <person name="Gryganskyi A."/>
        </authorList>
    </citation>
    <scope>NUCLEOTIDE SEQUENCE [LARGE SCALE GENOMIC DNA]</scope>
    <source>
        <strain evidence="4 5">AG-B5</strain>
    </source>
</reference>
<dbReference type="PANTHER" id="PTHR45818:SF3">
    <property type="entry name" value="PROTEIN VAV"/>
    <property type="match status" value="1"/>
</dbReference>
<dbReference type="Gene3D" id="1.20.900.10">
    <property type="entry name" value="Dbl homology (DH) domain"/>
    <property type="match status" value="1"/>
</dbReference>
<dbReference type="CDD" id="cd00821">
    <property type="entry name" value="PH"/>
    <property type="match status" value="1"/>
</dbReference>
<dbReference type="PANTHER" id="PTHR45818">
    <property type="entry name" value="PROTEIN VAV"/>
    <property type="match status" value="1"/>
</dbReference>
<feature type="domain" description="DH" evidence="3">
    <location>
        <begin position="299"/>
        <end position="491"/>
    </location>
</feature>
<dbReference type="InterPro" id="IPR000219">
    <property type="entry name" value="DH_dom"/>
</dbReference>
<feature type="compositionally biased region" description="Polar residues" evidence="1">
    <location>
        <begin position="921"/>
        <end position="935"/>
    </location>
</feature>
<evidence type="ECO:0000259" key="2">
    <source>
        <dbReference type="PROSITE" id="PS50003"/>
    </source>
</evidence>
<proteinExistence type="predicted"/>
<evidence type="ECO:0000259" key="3">
    <source>
        <dbReference type="PROSITE" id="PS50010"/>
    </source>
</evidence>